<reference evidence="6" key="1">
    <citation type="submission" date="2006-10" db="EMBL/GenBank/DDBJ databases">
        <authorList>
            <person name="Amadeo P."/>
            <person name="Zhao Q."/>
            <person name="Wortman J."/>
            <person name="Fraser-Liggett C."/>
            <person name="Carlton J."/>
        </authorList>
    </citation>
    <scope>NUCLEOTIDE SEQUENCE</scope>
    <source>
        <strain evidence="6">G3</strain>
    </source>
</reference>
<reference evidence="6" key="2">
    <citation type="journal article" date="2007" name="Science">
        <title>Draft genome sequence of the sexually transmitted pathogen Trichomonas vaginalis.</title>
        <authorList>
            <person name="Carlton J.M."/>
            <person name="Hirt R.P."/>
            <person name="Silva J.C."/>
            <person name="Delcher A.L."/>
            <person name="Schatz M."/>
            <person name="Zhao Q."/>
            <person name="Wortman J.R."/>
            <person name="Bidwell S.L."/>
            <person name="Alsmark U.C.M."/>
            <person name="Besteiro S."/>
            <person name="Sicheritz-Ponten T."/>
            <person name="Noel C.J."/>
            <person name="Dacks J.B."/>
            <person name="Foster P.G."/>
            <person name="Simillion C."/>
            <person name="Van de Peer Y."/>
            <person name="Miranda-Saavedra D."/>
            <person name="Barton G.J."/>
            <person name="Westrop G.D."/>
            <person name="Mueller S."/>
            <person name="Dessi D."/>
            <person name="Fiori P.L."/>
            <person name="Ren Q."/>
            <person name="Paulsen I."/>
            <person name="Zhang H."/>
            <person name="Bastida-Corcuera F.D."/>
            <person name="Simoes-Barbosa A."/>
            <person name="Brown M.T."/>
            <person name="Hayes R.D."/>
            <person name="Mukherjee M."/>
            <person name="Okumura C.Y."/>
            <person name="Schneider R."/>
            <person name="Smith A.J."/>
            <person name="Vanacova S."/>
            <person name="Villalvazo M."/>
            <person name="Haas B.J."/>
            <person name="Pertea M."/>
            <person name="Feldblyum T.V."/>
            <person name="Utterback T.R."/>
            <person name="Shu C.L."/>
            <person name="Osoegawa K."/>
            <person name="de Jong P.J."/>
            <person name="Hrdy I."/>
            <person name="Horvathova L."/>
            <person name="Zubacova Z."/>
            <person name="Dolezal P."/>
            <person name="Malik S.B."/>
            <person name="Logsdon J.M. Jr."/>
            <person name="Henze K."/>
            <person name="Gupta A."/>
            <person name="Wang C.C."/>
            <person name="Dunne R.L."/>
            <person name="Upcroft J.A."/>
            <person name="Upcroft P."/>
            <person name="White O."/>
            <person name="Salzberg S.L."/>
            <person name="Tang P."/>
            <person name="Chiu C.-H."/>
            <person name="Lee Y.-S."/>
            <person name="Embley T.M."/>
            <person name="Coombs G.H."/>
            <person name="Mottram J.C."/>
            <person name="Tachezy J."/>
            <person name="Fraser-Liggett C.M."/>
            <person name="Johnson P.J."/>
        </authorList>
    </citation>
    <scope>NUCLEOTIDE SEQUENCE [LARGE SCALE GENOMIC DNA]</scope>
    <source>
        <strain evidence="6">G3</strain>
    </source>
</reference>
<comment type="subcellular location">
    <subcellularLocation>
        <location evidence="1">Membrane</location>
        <topology evidence="1">Multi-pass membrane protein</topology>
    </subcellularLocation>
</comment>
<sequence length="157" mass="17305">MKFKDAILAPIKHFNVPDVKTPLSTIPIPPLFVCMAIVCVSFFVIIGGFIYCIIRDVEFISAARGPDGKVVPVVIAGGYTQTGIESFIVGAIFTIGGIALTSGFRFLHDRNQSKKVKKQDDLDFNGIFGLTALMFIFLMYLIFVSKMGTNVLRFTSR</sequence>
<evidence type="ECO:0000313" key="6">
    <source>
        <dbReference type="EMBL" id="EAX87964.1"/>
    </source>
</evidence>
<name>A2G4G1_TRIV3</name>
<keyword evidence="4 5" id="KW-0472">Membrane</keyword>
<proteinExistence type="predicted"/>
<keyword evidence="2 5" id="KW-0812">Transmembrane</keyword>
<evidence type="ECO:0000256" key="1">
    <source>
        <dbReference type="ARBA" id="ARBA00004141"/>
    </source>
</evidence>
<dbReference type="InParanoid" id="A2G4G1"/>
<evidence type="ECO:0000256" key="5">
    <source>
        <dbReference type="SAM" id="Phobius"/>
    </source>
</evidence>
<evidence type="ECO:0000256" key="3">
    <source>
        <dbReference type="ARBA" id="ARBA00022989"/>
    </source>
</evidence>
<dbReference type="RefSeq" id="XP_001300894.1">
    <property type="nucleotide sequence ID" value="XM_001300893.1"/>
</dbReference>
<dbReference type="VEuPathDB" id="TrichDB:TVAGG3_0070600"/>
<dbReference type="GO" id="GO:0016020">
    <property type="term" value="C:membrane"/>
    <property type="evidence" value="ECO:0007669"/>
    <property type="project" value="UniProtKB-SubCell"/>
</dbReference>
<dbReference type="EMBL" id="DS114372">
    <property type="protein sequence ID" value="EAX87964.1"/>
    <property type="molecule type" value="Genomic_DNA"/>
</dbReference>
<accession>A2G4G1</accession>
<evidence type="ECO:0000256" key="2">
    <source>
        <dbReference type="ARBA" id="ARBA00022692"/>
    </source>
</evidence>
<protein>
    <submittedName>
        <fullName evidence="6">Uncharacterized protein</fullName>
    </submittedName>
</protein>
<dbReference type="Pfam" id="PF04756">
    <property type="entry name" value="OST3_OST6"/>
    <property type="match status" value="1"/>
</dbReference>
<feature type="transmembrane region" description="Helical" evidence="5">
    <location>
        <begin position="30"/>
        <end position="54"/>
    </location>
</feature>
<dbReference type="InterPro" id="IPR021149">
    <property type="entry name" value="OligosaccharylTrfase_OST3/OST6"/>
</dbReference>
<gene>
    <name evidence="6" type="ORF">TVAG_111990</name>
</gene>
<evidence type="ECO:0000313" key="7">
    <source>
        <dbReference type="Proteomes" id="UP000001542"/>
    </source>
</evidence>
<feature type="transmembrane region" description="Helical" evidence="5">
    <location>
        <begin position="127"/>
        <end position="144"/>
    </location>
</feature>
<dbReference type="OrthoDB" id="10256333at2759"/>
<feature type="transmembrane region" description="Helical" evidence="5">
    <location>
        <begin position="87"/>
        <end position="107"/>
    </location>
</feature>
<keyword evidence="3 5" id="KW-1133">Transmembrane helix</keyword>
<dbReference type="AlphaFoldDB" id="A2G4G1"/>
<dbReference type="VEuPathDB" id="TrichDB:TVAG_111990"/>
<organism evidence="6 7">
    <name type="scientific">Trichomonas vaginalis (strain ATCC PRA-98 / G3)</name>
    <dbReference type="NCBI Taxonomy" id="412133"/>
    <lineage>
        <taxon>Eukaryota</taxon>
        <taxon>Metamonada</taxon>
        <taxon>Parabasalia</taxon>
        <taxon>Trichomonadida</taxon>
        <taxon>Trichomonadidae</taxon>
        <taxon>Trichomonas</taxon>
    </lineage>
</organism>
<evidence type="ECO:0000256" key="4">
    <source>
        <dbReference type="ARBA" id="ARBA00023136"/>
    </source>
</evidence>
<dbReference type="Proteomes" id="UP000001542">
    <property type="component" value="Unassembled WGS sequence"/>
</dbReference>
<keyword evidence="7" id="KW-1185">Reference proteome</keyword>
<dbReference type="KEGG" id="tva:4745618"/>